<sequence>MGLVEVLKVLRNRLSTLGARLDEASTKQTIVLPVLQSLGWGIFDPEEVCPEFSVGNRKVDYCLKLNGQSEVFIEVKRVTEDLDDHQEQLLEYAFRQGIALASLTNGVTWHFYLPMKKGSWTERKFYTIDLLTQEPEEVADRFRKILSKEQVESGLSVKYAEEIYKGKLKEEAILEALPKAWNTIISGPDELLVDLLAEITEKTCGFKPEEDLVISFIKRHSSRFVLDIPKTPMTKVKLGEAKLKKSRELVDSGILKGFRNISELSNMGGTLVRKKPKRLKINEEEFEVGSWAEADLKFITYLVRKGILTERDLPIHASDKKYFVNSIAQHSSPDFNGKWEQVEDKFWVDVKYNAPSHIRNMLNTLEKLGVKDEVKVLLMIE</sequence>
<reference evidence="1" key="1">
    <citation type="journal article" date="2020" name="mSystems">
        <title>Genome- and Community-Level Interaction Insights into Carbon Utilization and Element Cycling Functions of Hydrothermarchaeota in Hydrothermal Sediment.</title>
        <authorList>
            <person name="Zhou Z."/>
            <person name="Liu Y."/>
            <person name="Xu W."/>
            <person name="Pan J."/>
            <person name="Luo Z.H."/>
            <person name="Li M."/>
        </authorList>
    </citation>
    <scope>NUCLEOTIDE SEQUENCE [LARGE SCALE GENOMIC DNA]</scope>
    <source>
        <strain evidence="1">HyVt-115</strain>
    </source>
</reference>
<evidence type="ECO:0000313" key="1">
    <source>
        <dbReference type="EMBL" id="HDD53148.1"/>
    </source>
</evidence>
<protein>
    <submittedName>
        <fullName evidence="1">Uncharacterized protein</fullName>
    </submittedName>
</protein>
<gene>
    <name evidence="1" type="ORF">ENF32_03675</name>
</gene>
<dbReference type="EMBL" id="DQWS01000140">
    <property type="protein sequence ID" value="HDD53148.1"/>
    <property type="molecule type" value="Genomic_DNA"/>
</dbReference>
<dbReference type="Proteomes" id="UP000885690">
    <property type="component" value="Unassembled WGS sequence"/>
</dbReference>
<dbReference type="Gene3D" id="3.90.1570.30">
    <property type="match status" value="1"/>
</dbReference>
<comment type="caution">
    <text evidence="1">The sequence shown here is derived from an EMBL/GenBank/DDBJ whole genome shotgun (WGS) entry which is preliminary data.</text>
</comment>
<proteinExistence type="predicted"/>
<organism evidence="1">
    <name type="scientific">Thermosulfidibacter takaii</name>
    <dbReference type="NCBI Taxonomy" id="412593"/>
    <lineage>
        <taxon>Bacteria</taxon>
        <taxon>Pseudomonadati</taxon>
        <taxon>Thermosulfidibacterota</taxon>
        <taxon>Thermosulfidibacteria</taxon>
        <taxon>Thermosulfidibacterales</taxon>
        <taxon>Thermosulfidibacteraceae</taxon>
    </lineage>
</organism>
<name>A0A7C0U698_9BACT</name>
<dbReference type="AlphaFoldDB" id="A0A7C0U698"/>
<accession>A0A7C0U698</accession>